<accession>A0AAP0BVM0</accession>
<gene>
    <name evidence="2" type="primary">SPL9</name>
    <name evidence="2" type="ORF">KSP39_PZI003907</name>
</gene>
<proteinExistence type="predicted"/>
<keyword evidence="1" id="KW-0472">Membrane</keyword>
<evidence type="ECO:0000313" key="2">
    <source>
        <dbReference type="EMBL" id="KAK8951420.1"/>
    </source>
</evidence>
<organism evidence="2 3">
    <name type="scientific">Platanthera zijinensis</name>
    <dbReference type="NCBI Taxonomy" id="2320716"/>
    <lineage>
        <taxon>Eukaryota</taxon>
        <taxon>Viridiplantae</taxon>
        <taxon>Streptophyta</taxon>
        <taxon>Embryophyta</taxon>
        <taxon>Tracheophyta</taxon>
        <taxon>Spermatophyta</taxon>
        <taxon>Magnoliopsida</taxon>
        <taxon>Liliopsida</taxon>
        <taxon>Asparagales</taxon>
        <taxon>Orchidaceae</taxon>
        <taxon>Orchidoideae</taxon>
        <taxon>Orchideae</taxon>
        <taxon>Orchidinae</taxon>
        <taxon>Platanthera</taxon>
    </lineage>
</organism>
<sequence>MEVESPSLHYVHPTYFEAGKVVEFIACGSNLDQPKLRFLVSFAGKYLVCDAFRVITHQKVRCDGGNSVASSNNRGHEMFRINVKHTNPDVFGPAFIEVENESGISNFIPILIGNKQICSELENLQGALSHHPNVQEDNNASSAIFSDTGFSKVDTARQIDMSDLLMDIAWLLKEPCKECNISFFSSLNVRRVTYILQFSLRNELICVLKAILKYVNIMIHRVNFQNLENLTVSADLLQLLEYMDTATEFLNQRTEHKETAKQDSARLSFMEALPVDLMINDMIIMTLTNPVVDRRNAGASASTLLSVDSDEIASLLPKDITRHKISFLRSGASHWPSKYWPTTMFSSPITRKWRATLAVCTSIMCFLICIIFFDTHKASDSVFYMGRYAHEVQTG</sequence>
<keyword evidence="1" id="KW-1133">Transmembrane helix</keyword>
<dbReference type="Proteomes" id="UP001418222">
    <property type="component" value="Unassembled WGS sequence"/>
</dbReference>
<comment type="caution">
    <text evidence="2">The sequence shown here is derived from an EMBL/GenBank/DDBJ whole genome shotgun (WGS) entry which is preliminary data.</text>
</comment>
<reference evidence="2 3" key="1">
    <citation type="journal article" date="2022" name="Nat. Plants">
        <title>Genomes of leafy and leafless Platanthera orchids illuminate the evolution of mycoheterotrophy.</title>
        <authorList>
            <person name="Li M.H."/>
            <person name="Liu K.W."/>
            <person name="Li Z."/>
            <person name="Lu H.C."/>
            <person name="Ye Q.L."/>
            <person name="Zhang D."/>
            <person name="Wang J.Y."/>
            <person name="Li Y.F."/>
            <person name="Zhong Z.M."/>
            <person name="Liu X."/>
            <person name="Yu X."/>
            <person name="Liu D.K."/>
            <person name="Tu X.D."/>
            <person name="Liu B."/>
            <person name="Hao Y."/>
            <person name="Liao X.Y."/>
            <person name="Jiang Y.T."/>
            <person name="Sun W.H."/>
            <person name="Chen J."/>
            <person name="Chen Y.Q."/>
            <person name="Ai Y."/>
            <person name="Zhai J.W."/>
            <person name="Wu S.S."/>
            <person name="Zhou Z."/>
            <person name="Hsiao Y.Y."/>
            <person name="Wu W.L."/>
            <person name="Chen Y.Y."/>
            <person name="Lin Y.F."/>
            <person name="Hsu J.L."/>
            <person name="Li C.Y."/>
            <person name="Wang Z.W."/>
            <person name="Zhao X."/>
            <person name="Zhong W.Y."/>
            <person name="Ma X.K."/>
            <person name="Ma L."/>
            <person name="Huang J."/>
            <person name="Chen G.Z."/>
            <person name="Huang M.Z."/>
            <person name="Huang L."/>
            <person name="Peng D.H."/>
            <person name="Luo Y.B."/>
            <person name="Zou S.Q."/>
            <person name="Chen S.P."/>
            <person name="Lan S."/>
            <person name="Tsai W.C."/>
            <person name="Van de Peer Y."/>
            <person name="Liu Z.J."/>
        </authorList>
    </citation>
    <scope>NUCLEOTIDE SEQUENCE [LARGE SCALE GENOMIC DNA]</scope>
    <source>
        <strain evidence="2">Lor287</strain>
    </source>
</reference>
<dbReference type="AlphaFoldDB" id="A0AAP0BVM0"/>
<dbReference type="Pfam" id="PF26102">
    <property type="entry name" value="Ig_SPL7"/>
    <property type="match status" value="1"/>
</dbReference>
<keyword evidence="3" id="KW-1185">Reference proteome</keyword>
<feature type="transmembrane region" description="Helical" evidence="1">
    <location>
        <begin position="353"/>
        <end position="373"/>
    </location>
</feature>
<dbReference type="EMBL" id="JBBWWQ010000003">
    <property type="protein sequence ID" value="KAK8951420.1"/>
    <property type="molecule type" value="Genomic_DNA"/>
</dbReference>
<evidence type="ECO:0000313" key="3">
    <source>
        <dbReference type="Proteomes" id="UP001418222"/>
    </source>
</evidence>
<keyword evidence="1" id="KW-0812">Transmembrane</keyword>
<evidence type="ECO:0000256" key="1">
    <source>
        <dbReference type="SAM" id="Phobius"/>
    </source>
</evidence>
<protein>
    <submittedName>
        <fullName evidence="2">Squamosa promoter-binding-like protein 9</fullName>
    </submittedName>
</protein>
<name>A0AAP0BVM0_9ASPA</name>